<organism evidence="1 2">
    <name type="scientific">Hypoxylon rubiginosum</name>
    <dbReference type="NCBI Taxonomy" id="110542"/>
    <lineage>
        <taxon>Eukaryota</taxon>
        <taxon>Fungi</taxon>
        <taxon>Dikarya</taxon>
        <taxon>Ascomycota</taxon>
        <taxon>Pezizomycotina</taxon>
        <taxon>Sordariomycetes</taxon>
        <taxon>Xylariomycetidae</taxon>
        <taxon>Xylariales</taxon>
        <taxon>Hypoxylaceae</taxon>
        <taxon>Hypoxylon</taxon>
    </lineage>
</organism>
<dbReference type="EMBL" id="MU394303">
    <property type="protein sequence ID" value="KAI6088185.1"/>
    <property type="molecule type" value="Genomic_DNA"/>
</dbReference>
<name>A0ACC0D649_9PEZI</name>
<accession>A0ACC0D649</accession>
<keyword evidence="2" id="KW-1185">Reference proteome</keyword>
<proteinExistence type="predicted"/>
<protein>
    <submittedName>
        <fullName evidence="1">Uncharacterized protein</fullName>
    </submittedName>
</protein>
<evidence type="ECO:0000313" key="1">
    <source>
        <dbReference type="EMBL" id="KAI6088185.1"/>
    </source>
</evidence>
<reference evidence="1 2" key="1">
    <citation type="journal article" date="2022" name="New Phytol.">
        <title>Ecological generalism drives hyperdiversity of secondary metabolite gene clusters in xylarialean endophytes.</title>
        <authorList>
            <person name="Franco M.E.E."/>
            <person name="Wisecaver J.H."/>
            <person name="Arnold A.E."/>
            <person name="Ju Y.M."/>
            <person name="Slot J.C."/>
            <person name="Ahrendt S."/>
            <person name="Moore L.P."/>
            <person name="Eastman K.E."/>
            <person name="Scott K."/>
            <person name="Konkel Z."/>
            <person name="Mondo S.J."/>
            <person name="Kuo A."/>
            <person name="Hayes R.D."/>
            <person name="Haridas S."/>
            <person name="Andreopoulos B."/>
            <person name="Riley R."/>
            <person name="LaButti K."/>
            <person name="Pangilinan J."/>
            <person name="Lipzen A."/>
            <person name="Amirebrahimi M."/>
            <person name="Yan J."/>
            <person name="Adam C."/>
            <person name="Keymanesh K."/>
            <person name="Ng V."/>
            <person name="Louie K."/>
            <person name="Northen T."/>
            <person name="Drula E."/>
            <person name="Henrissat B."/>
            <person name="Hsieh H.M."/>
            <person name="Youens-Clark K."/>
            <person name="Lutzoni F."/>
            <person name="Miadlikowska J."/>
            <person name="Eastwood D.C."/>
            <person name="Hamelin R.C."/>
            <person name="Grigoriev I.V."/>
            <person name="U'Ren J.M."/>
        </authorList>
    </citation>
    <scope>NUCLEOTIDE SEQUENCE [LARGE SCALE GENOMIC DNA]</scope>
    <source>
        <strain evidence="1 2">ER1909</strain>
    </source>
</reference>
<gene>
    <name evidence="1" type="ORF">F4821DRAFT_234814</name>
</gene>
<comment type="caution">
    <text evidence="1">The sequence shown here is derived from an EMBL/GenBank/DDBJ whole genome shotgun (WGS) entry which is preliminary data.</text>
</comment>
<dbReference type="Proteomes" id="UP001497680">
    <property type="component" value="Unassembled WGS sequence"/>
</dbReference>
<evidence type="ECO:0000313" key="2">
    <source>
        <dbReference type="Proteomes" id="UP001497680"/>
    </source>
</evidence>
<sequence>MSSITTSIPISPISSWCLTVAWFYDGTRHECANETLGFKKSDFQTFCCNGDILDTKKDVWKPSTWHGDSAVNLADMVCCGLDGAQAGGIHPLPTAYTTCSAGSPTPLASLAGTNTDNAAAYLVTYTSASYGDNGAVGNFIPTETPTCFWAYKASAEMEEITLPAPDIKTLPPATTDELGLPITPTSESIPTSTSTSTSSSTAKSSGTTSLITGIESLSQTASQGSSETASAATTTSTPSSAVSTRTSGRKGYIGLCLGLAAVRLFWS</sequence>